<name>A0AAV5I3T5_9ROSI</name>
<evidence type="ECO:0000313" key="2">
    <source>
        <dbReference type="Proteomes" id="UP001054252"/>
    </source>
</evidence>
<dbReference type="AlphaFoldDB" id="A0AAV5I3T5"/>
<proteinExistence type="predicted"/>
<protein>
    <submittedName>
        <fullName evidence="1">Uncharacterized protein</fullName>
    </submittedName>
</protein>
<dbReference type="Proteomes" id="UP001054252">
    <property type="component" value="Unassembled WGS sequence"/>
</dbReference>
<evidence type="ECO:0000313" key="1">
    <source>
        <dbReference type="EMBL" id="GKU95748.1"/>
    </source>
</evidence>
<organism evidence="1 2">
    <name type="scientific">Rubroshorea leprosula</name>
    <dbReference type="NCBI Taxonomy" id="152421"/>
    <lineage>
        <taxon>Eukaryota</taxon>
        <taxon>Viridiplantae</taxon>
        <taxon>Streptophyta</taxon>
        <taxon>Embryophyta</taxon>
        <taxon>Tracheophyta</taxon>
        <taxon>Spermatophyta</taxon>
        <taxon>Magnoliopsida</taxon>
        <taxon>eudicotyledons</taxon>
        <taxon>Gunneridae</taxon>
        <taxon>Pentapetalae</taxon>
        <taxon>rosids</taxon>
        <taxon>malvids</taxon>
        <taxon>Malvales</taxon>
        <taxon>Dipterocarpaceae</taxon>
        <taxon>Rubroshorea</taxon>
    </lineage>
</organism>
<reference evidence="1 2" key="1">
    <citation type="journal article" date="2021" name="Commun. Biol.">
        <title>The genome of Shorea leprosula (Dipterocarpaceae) highlights the ecological relevance of drought in aseasonal tropical rainforests.</title>
        <authorList>
            <person name="Ng K.K.S."/>
            <person name="Kobayashi M.J."/>
            <person name="Fawcett J.A."/>
            <person name="Hatakeyama M."/>
            <person name="Paape T."/>
            <person name="Ng C.H."/>
            <person name="Ang C.C."/>
            <person name="Tnah L.H."/>
            <person name="Lee C.T."/>
            <person name="Nishiyama T."/>
            <person name="Sese J."/>
            <person name="O'Brien M.J."/>
            <person name="Copetti D."/>
            <person name="Mohd Noor M.I."/>
            <person name="Ong R.C."/>
            <person name="Putra M."/>
            <person name="Sireger I.Z."/>
            <person name="Indrioko S."/>
            <person name="Kosugi Y."/>
            <person name="Izuno A."/>
            <person name="Isagi Y."/>
            <person name="Lee S.L."/>
            <person name="Shimizu K.K."/>
        </authorList>
    </citation>
    <scope>NUCLEOTIDE SEQUENCE [LARGE SCALE GENOMIC DNA]</scope>
    <source>
        <strain evidence="1">214</strain>
    </source>
</reference>
<dbReference type="PANTHER" id="PTHR34190">
    <property type="entry name" value="EXPRESSED PROTEIN"/>
    <property type="match status" value="1"/>
</dbReference>
<keyword evidence="2" id="KW-1185">Reference proteome</keyword>
<comment type="caution">
    <text evidence="1">The sequence shown here is derived from an EMBL/GenBank/DDBJ whole genome shotgun (WGS) entry which is preliminary data.</text>
</comment>
<sequence length="139" mass="16023">MEMEDRRHHPSMHLPSRLDHLDFIMKCLEGKWSLQKGVGKEFVPIPVPVDLAMKEAYFKGSLLDRVVALEHRLSQLCDGVDFGLLLPFSYAWSWNQPAAPPALQHQHLEQQNHTRILGSSKKTVIYSSADMTWWKAWTS</sequence>
<accession>A0AAV5I3T5</accession>
<dbReference type="EMBL" id="BPVZ01000009">
    <property type="protein sequence ID" value="GKU95748.1"/>
    <property type="molecule type" value="Genomic_DNA"/>
</dbReference>
<gene>
    <name evidence="1" type="ORF">SLEP1_g9070</name>
</gene>
<dbReference type="PANTHER" id="PTHR34190:SF3">
    <property type="entry name" value="MICROSPORE-SPECIFIC PROMOTER 2"/>
    <property type="match status" value="1"/>
</dbReference>